<comment type="subunit">
    <text evidence="8 12">In plastids the minimal PEP RNA polymerase catalytic core is composed of four subunits: alpha, beta, beta', and beta''. When a (nuclear-encoded) sigma factor is associated with the core the holoenzyme is formed, which can initiate transcription.</text>
</comment>
<geneLocation type="non-photosynthetic plastid" evidence="18"/>
<comment type="function">
    <text evidence="1 10 12">DNA-dependent RNA polymerase catalyzes the transcription of DNA into RNA using the four ribonucleoside triphosphates as substrates.</text>
</comment>
<evidence type="ECO:0000256" key="1">
    <source>
        <dbReference type="ARBA" id="ARBA00004026"/>
    </source>
</evidence>
<evidence type="ECO:0000256" key="4">
    <source>
        <dbReference type="ARBA" id="ARBA00022478"/>
    </source>
</evidence>
<dbReference type="Gene3D" id="3.90.1100.10">
    <property type="match status" value="2"/>
</dbReference>
<keyword evidence="4 10" id="KW-0240">DNA-directed RNA polymerase</keyword>
<feature type="domain" description="RNA polymerase Rpb2" evidence="17">
    <location>
        <begin position="403"/>
        <end position="469"/>
    </location>
</feature>
<organism evidence="18">
    <name type="scientific">Prototheca wickerhamii</name>
    <dbReference type="NCBI Taxonomy" id="3111"/>
    <lineage>
        <taxon>Eukaryota</taxon>
        <taxon>Viridiplantae</taxon>
        <taxon>Chlorophyta</taxon>
        <taxon>core chlorophytes</taxon>
        <taxon>Trebouxiophyceae</taxon>
        <taxon>Chlorellales</taxon>
        <taxon>Chlorellaceae</taxon>
        <taxon>Prototheca</taxon>
    </lineage>
</organism>
<evidence type="ECO:0000256" key="7">
    <source>
        <dbReference type="ARBA" id="ARBA00023163"/>
    </source>
</evidence>
<comment type="subunit">
    <text evidence="10">The RNAP catalytic core consists of 2 alpha, 1 beta, 1 beta' and 1 omega subunit. When a sigma factor is associated with the core the holoenzyme is formed, which can initiate transcription.</text>
</comment>
<dbReference type="NCBIfam" id="NF001616">
    <property type="entry name" value="PRK00405.1"/>
    <property type="match status" value="1"/>
</dbReference>
<comment type="similarity">
    <text evidence="3 10 11">Belongs to the RNA polymerase beta chain family.</text>
</comment>
<evidence type="ECO:0000259" key="14">
    <source>
        <dbReference type="Pfam" id="PF00562"/>
    </source>
</evidence>
<dbReference type="GO" id="GO:0003677">
    <property type="term" value="F:DNA binding"/>
    <property type="evidence" value="ECO:0007669"/>
    <property type="project" value="UniProtKB-UniRule"/>
</dbReference>
<dbReference type="InterPro" id="IPR007645">
    <property type="entry name" value="RNA_pol_Rpb2_3"/>
</dbReference>
<evidence type="ECO:0000256" key="13">
    <source>
        <dbReference type="SAM" id="Coils"/>
    </source>
</evidence>
<keyword evidence="13" id="KW-0175">Coiled coil</keyword>
<name>A0A873HW33_PROWI</name>
<dbReference type="InterPro" id="IPR007642">
    <property type="entry name" value="RNA_pol_Rpb2_2"/>
</dbReference>
<dbReference type="SUPFAM" id="SSF64484">
    <property type="entry name" value="beta and beta-prime subunits of DNA dependent RNA-polymerase"/>
    <property type="match status" value="1"/>
</dbReference>
<reference evidence="18" key="1">
    <citation type="journal article" name="Front. Plant Sci.">
        <title>Sequencing and Analysis of the Complete Organellar Genomes of Prototheca wickerhamii.</title>
        <authorList>
            <person name="Bakula Z."/>
            <person name="Gromadka R."/>
            <person name="Gawor J."/>
            <person name="Siedlecki P."/>
            <person name="Pomorski J.J."/>
            <person name="Maciszewski K."/>
            <person name="Gromadka A."/>
            <person name="Karnkowska A."/>
            <person name="Jagielski T."/>
        </authorList>
    </citation>
    <scope>NUCLEOTIDE SEQUENCE</scope>
    <source>
        <strain evidence="18">DBVPG</strain>
    </source>
</reference>
<evidence type="ECO:0000259" key="15">
    <source>
        <dbReference type="Pfam" id="PF04560"/>
    </source>
</evidence>
<dbReference type="Gene3D" id="2.40.270.10">
    <property type="entry name" value="DNA-directed RNA polymerase, subunit 2, domain 6"/>
    <property type="match status" value="1"/>
</dbReference>
<evidence type="ECO:0000256" key="2">
    <source>
        <dbReference type="ARBA" id="ARBA00004474"/>
    </source>
</evidence>
<proteinExistence type="inferred from homology"/>
<dbReference type="Pfam" id="PF04560">
    <property type="entry name" value="RNA_pol_Rpb2_7"/>
    <property type="match status" value="1"/>
</dbReference>
<keyword evidence="5 10" id="KW-0808">Transferase</keyword>
<comment type="catalytic activity">
    <reaction evidence="9 10 12">
        <text>RNA(n) + a ribonucleoside 5'-triphosphate = RNA(n+1) + diphosphate</text>
        <dbReference type="Rhea" id="RHEA:21248"/>
        <dbReference type="Rhea" id="RHEA-COMP:14527"/>
        <dbReference type="Rhea" id="RHEA-COMP:17342"/>
        <dbReference type="ChEBI" id="CHEBI:33019"/>
        <dbReference type="ChEBI" id="CHEBI:61557"/>
        <dbReference type="ChEBI" id="CHEBI:140395"/>
        <dbReference type="EC" id="2.7.7.6"/>
    </reaction>
</comment>
<evidence type="ECO:0000313" key="18">
    <source>
        <dbReference type="EMBL" id="QOZ41681.1"/>
    </source>
</evidence>
<dbReference type="PANTHER" id="PTHR20856">
    <property type="entry name" value="DNA-DIRECTED RNA POLYMERASE I SUBUNIT 2"/>
    <property type="match status" value="1"/>
</dbReference>
<dbReference type="GO" id="GO:0006351">
    <property type="term" value="P:DNA-templated transcription"/>
    <property type="evidence" value="ECO:0007669"/>
    <property type="project" value="UniProtKB-UniRule"/>
</dbReference>
<gene>
    <name evidence="10 18" type="primary">rpoB</name>
    <name evidence="18" type="ORF">DBVPGpl_004</name>
</gene>
<evidence type="ECO:0000259" key="16">
    <source>
        <dbReference type="Pfam" id="PF04561"/>
    </source>
</evidence>
<sequence>MINKTLNSLLFFYLKIKKKKKKSTILSKIPNFISIQQLSFKNFLNKDLSLALESINPIKIEYNEQFLEIHCFSKYIQYLKPEKSISEIIKRDETYNCLLVLPVLIKFHNNSKVFFEWIHLGSLPFMLKSGNFLINGISRVVLHQLVRIPGIYKLYYNKETIQGIQIIPYIQIIPDKGSWITIYADTENRLWISLNLLKKKISLLIFLQALGFDLDLLFQNISYSEILLSNQIEACRYIYAHFLEYTSLQKKEKIQKQIQNQEAINFFQNILWNSKNKFIGPFCRKQLFKKLGVPVPLNNLEFTNQDFIYITQAIINLISEEEIVDDIDDLFNKTIRGCGDFLYEELITGLDSSKLLLNRRFEKFIKKEKNENLELFWKKNKEKISSSVTKSWHKFFVSGTLSQYLDETNPLTEITHKRRITFLGTGGITNQQATIKIRGIHPTYYGRICPIETPEGQNAGLVHSITTLANKSSTGNLVSPYFKVFKGQIQKNLGFFYLNRDLEQTQILSSADISYSKLNVLAQSTFPVRQDLNFDFISAYEITMQSVSVLQMISVATSIIPFLEHDDANRALMGSNMQRQAVILMKPELSIVKTIVESRIASDVNKILQTPKSGFVFQVNSNQIIIYKPKKKRNQNFFMENLLKNLKNNIEFLNKKKNTEISIEEPNQFLKLSYSSLKETNQGTCGLQRPIISETHWVTSSSNLLDNGATVNGNLAIGKNVIVAYLPWEGYNFEDAVLISNQLVSHDFYTSLHIENYIVEIEDPDLGFEFITKDIPFLSMIEIDYLKNLDSKGIIQKGIWVKEGDFLVGKVKSKHAFKINPNIISQKDKNQEYTDTSFRVPKGVEGLILDVEILTSATRVGVKITLLQRRKIQVGDKVAGRHGNKGIISKILPVEDMPYLPDGTPVDVVLNPLGIPSRMNVGQVLECLLGLAGKYLCESYNINLFDEKFGKHASRSFVYAKLYEASIKTKNPWLFELEHPGKFQIFDGRTGLVFNQPVTVGYTYMLKLIHMVDDKIHARATGPYSIITQQPTHGRAQNGGQRVGEMEVWAFQAYGAAFTLQELLTIKSDDTIGRNEATTNIVLNKPIERRHPESLKLILREIQSLCFNLEMYAPSYNKEITKFSLIDLNDLDNDIL</sequence>
<dbReference type="Gene3D" id="3.90.1800.10">
    <property type="entry name" value="RNA polymerase alpha subunit dimerisation domain"/>
    <property type="match status" value="1"/>
</dbReference>
<dbReference type="InterPro" id="IPR014724">
    <property type="entry name" value="RNA_pol_RPB2_OB-fold"/>
</dbReference>
<keyword evidence="7 10" id="KW-0804">Transcription</keyword>
<dbReference type="AlphaFoldDB" id="A0A873HW33"/>
<dbReference type="HAMAP" id="MF_01321">
    <property type="entry name" value="RNApol_bact_RpoB"/>
    <property type="match status" value="1"/>
</dbReference>
<dbReference type="InterPro" id="IPR007641">
    <property type="entry name" value="RNA_pol_Rpb2_7"/>
</dbReference>
<keyword evidence="6 10" id="KW-0548">Nucleotidyltransferase</keyword>
<evidence type="ECO:0000256" key="11">
    <source>
        <dbReference type="RuleBase" id="RU000434"/>
    </source>
</evidence>
<dbReference type="CDD" id="cd00653">
    <property type="entry name" value="RNA_pol_B_RPB2"/>
    <property type="match status" value="1"/>
</dbReference>
<dbReference type="Gene3D" id="2.40.50.100">
    <property type="match status" value="1"/>
</dbReference>
<dbReference type="InterPro" id="IPR007120">
    <property type="entry name" value="DNA-dir_RNAP_su2_dom"/>
</dbReference>
<feature type="domain" description="RNA polymerase Rpb2" evidence="16">
    <location>
        <begin position="155"/>
        <end position="336"/>
    </location>
</feature>
<keyword evidence="18" id="KW-0934">Plastid</keyword>
<accession>A0A873HW33</accession>
<evidence type="ECO:0000256" key="3">
    <source>
        <dbReference type="ARBA" id="ARBA00006835"/>
    </source>
</evidence>
<dbReference type="InterPro" id="IPR010243">
    <property type="entry name" value="RNA_pol_bsu_bac"/>
</dbReference>
<dbReference type="EMBL" id="MN794236">
    <property type="protein sequence ID" value="QOZ41681.1"/>
    <property type="molecule type" value="Genomic_DNA"/>
</dbReference>
<dbReference type="GO" id="GO:0009536">
    <property type="term" value="C:plastid"/>
    <property type="evidence" value="ECO:0007669"/>
    <property type="project" value="UniProtKB-SubCell"/>
</dbReference>
<dbReference type="RefSeq" id="YP_010040785.1">
    <property type="nucleotide sequence ID" value="NC_054192.1"/>
</dbReference>
<dbReference type="PROSITE" id="PS01166">
    <property type="entry name" value="RNA_POL_BETA"/>
    <property type="match status" value="1"/>
</dbReference>
<feature type="coiled-coil region" evidence="13">
    <location>
        <begin position="636"/>
        <end position="663"/>
    </location>
</feature>
<dbReference type="Pfam" id="PF04561">
    <property type="entry name" value="RNA_pol_Rpb2_2"/>
    <property type="match status" value="1"/>
</dbReference>
<dbReference type="InterPro" id="IPR007121">
    <property type="entry name" value="RNA_pol_bsu_CS"/>
</dbReference>
<evidence type="ECO:0000256" key="9">
    <source>
        <dbReference type="ARBA" id="ARBA00048552"/>
    </source>
</evidence>
<evidence type="ECO:0000256" key="8">
    <source>
        <dbReference type="ARBA" id="ARBA00026088"/>
    </source>
</evidence>
<feature type="domain" description="RNA polymerase Rpb2" evidence="15">
    <location>
        <begin position="1039"/>
        <end position="1112"/>
    </location>
</feature>
<dbReference type="InterPro" id="IPR037033">
    <property type="entry name" value="DNA-dir_RNAP_su2_hyb_sf"/>
</dbReference>
<dbReference type="Gene3D" id="2.40.50.150">
    <property type="match status" value="1"/>
</dbReference>
<dbReference type="InterPro" id="IPR015712">
    <property type="entry name" value="DNA-dir_RNA_pol_su2"/>
</dbReference>
<evidence type="ECO:0000256" key="12">
    <source>
        <dbReference type="RuleBase" id="RU363031"/>
    </source>
</evidence>
<dbReference type="EC" id="2.7.7.6" evidence="10 12"/>
<dbReference type="Pfam" id="PF04565">
    <property type="entry name" value="RNA_pol_Rpb2_3"/>
    <property type="match status" value="1"/>
</dbReference>
<dbReference type="GO" id="GO:0000428">
    <property type="term" value="C:DNA-directed RNA polymerase complex"/>
    <property type="evidence" value="ECO:0007669"/>
    <property type="project" value="UniProtKB-KW"/>
</dbReference>
<dbReference type="GeneID" id="63880493"/>
<comment type="subcellular location">
    <subcellularLocation>
        <location evidence="2">Plastid</location>
    </subcellularLocation>
</comment>
<evidence type="ECO:0000256" key="10">
    <source>
        <dbReference type="HAMAP-Rule" id="MF_01321"/>
    </source>
</evidence>
<protein>
    <recommendedName>
        <fullName evidence="10 12">DNA-directed RNA polymerase subunit beta</fullName>
        <shortName evidence="10">RNAP subunit beta</shortName>
        <ecNumber evidence="10 12">2.7.7.6</ecNumber>
    </recommendedName>
    <alternativeName>
        <fullName evidence="10">RNA polymerase subunit beta</fullName>
    </alternativeName>
    <alternativeName>
        <fullName evidence="10">Transcriptase subunit beta</fullName>
    </alternativeName>
</protein>
<evidence type="ECO:0000256" key="6">
    <source>
        <dbReference type="ARBA" id="ARBA00022695"/>
    </source>
</evidence>
<evidence type="ECO:0000256" key="5">
    <source>
        <dbReference type="ARBA" id="ARBA00022679"/>
    </source>
</evidence>
<dbReference type="Pfam" id="PF00562">
    <property type="entry name" value="RNA_pol_Rpb2_6"/>
    <property type="match status" value="1"/>
</dbReference>
<evidence type="ECO:0000259" key="17">
    <source>
        <dbReference type="Pfam" id="PF04565"/>
    </source>
</evidence>
<feature type="domain" description="DNA-directed RNA polymerase subunit 2 hybrid-binding" evidence="14">
    <location>
        <begin position="671"/>
        <end position="1037"/>
    </location>
</feature>
<dbReference type="GO" id="GO:0003899">
    <property type="term" value="F:DNA-directed RNA polymerase activity"/>
    <property type="evidence" value="ECO:0007669"/>
    <property type="project" value="UniProtKB-UniRule"/>
</dbReference>
<dbReference type="GO" id="GO:0032549">
    <property type="term" value="F:ribonucleoside binding"/>
    <property type="evidence" value="ECO:0007669"/>
    <property type="project" value="InterPro"/>
</dbReference>